<organism evidence="19 20">
    <name type="scientific">Aulographum hederae CBS 113979</name>
    <dbReference type="NCBI Taxonomy" id="1176131"/>
    <lineage>
        <taxon>Eukaryota</taxon>
        <taxon>Fungi</taxon>
        <taxon>Dikarya</taxon>
        <taxon>Ascomycota</taxon>
        <taxon>Pezizomycotina</taxon>
        <taxon>Dothideomycetes</taxon>
        <taxon>Pleosporomycetidae</taxon>
        <taxon>Aulographales</taxon>
        <taxon>Aulographaceae</taxon>
    </lineage>
</organism>
<keyword evidence="5" id="KW-0723">Serine/threonine-protein kinase</keyword>
<dbReference type="InterPro" id="IPR011009">
    <property type="entry name" value="Kinase-like_dom_sf"/>
</dbReference>
<gene>
    <name evidence="19" type="ORF">K402DRAFT_461575</name>
</gene>
<proteinExistence type="inferred from homology"/>
<dbReference type="FunFam" id="3.30.200.20:FF:000097">
    <property type="entry name" value="Probable serine/threonine-protein kinase nek1"/>
    <property type="match status" value="1"/>
</dbReference>
<dbReference type="GO" id="GO:0051301">
    <property type="term" value="P:cell division"/>
    <property type="evidence" value="ECO:0007669"/>
    <property type="project" value="UniProtKB-KW"/>
</dbReference>
<evidence type="ECO:0000256" key="12">
    <source>
        <dbReference type="ARBA" id="ARBA00022840"/>
    </source>
</evidence>
<feature type="region of interest" description="Disordered" evidence="17">
    <location>
        <begin position="435"/>
        <end position="457"/>
    </location>
</feature>
<evidence type="ECO:0000256" key="14">
    <source>
        <dbReference type="ARBA" id="ARBA00023306"/>
    </source>
</evidence>
<feature type="compositionally biased region" description="Polar residues" evidence="17">
    <location>
        <begin position="652"/>
        <end position="665"/>
    </location>
</feature>
<dbReference type="GO" id="GO:0005634">
    <property type="term" value="C:nucleus"/>
    <property type="evidence" value="ECO:0007669"/>
    <property type="project" value="UniProtKB-SubCell"/>
</dbReference>
<feature type="region of interest" description="Disordered" evidence="17">
    <location>
        <begin position="559"/>
        <end position="670"/>
    </location>
</feature>
<dbReference type="AlphaFoldDB" id="A0A6G1H844"/>
<accession>A0A6G1H844</accession>
<dbReference type="GO" id="GO:0007059">
    <property type="term" value="P:chromosome segregation"/>
    <property type="evidence" value="ECO:0007669"/>
    <property type="project" value="TreeGrafter"/>
</dbReference>
<evidence type="ECO:0000256" key="2">
    <source>
        <dbReference type="ARBA" id="ARBA00006692"/>
    </source>
</evidence>
<evidence type="ECO:0000256" key="8">
    <source>
        <dbReference type="ARBA" id="ARBA00022679"/>
    </source>
</evidence>
<feature type="compositionally biased region" description="Low complexity" evidence="17">
    <location>
        <begin position="409"/>
        <end position="419"/>
    </location>
</feature>
<evidence type="ECO:0000313" key="20">
    <source>
        <dbReference type="Proteomes" id="UP000800041"/>
    </source>
</evidence>
<dbReference type="FunFam" id="1.10.510.10:FF:000697">
    <property type="entry name" value="G2-specific protein kinase nimA"/>
    <property type="match status" value="1"/>
</dbReference>
<evidence type="ECO:0000256" key="4">
    <source>
        <dbReference type="ARBA" id="ARBA00012513"/>
    </source>
</evidence>
<evidence type="ECO:0000256" key="3">
    <source>
        <dbReference type="ARBA" id="ARBA00010886"/>
    </source>
</evidence>
<evidence type="ECO:0000313" key="19">
    <source>
        <dbReference type="EMBL" id="KAF1989179.1"/>
    </source>
</evidence>
<dbReference type="PANTHER" id="PTHR43671">
    <property type="entry name" value="SERINE/THREONINE-PROTEIN KINASE NEK"/>
    <property type="match status" value="1"/>
</dbReference>
<comment type="similarity">
    <text evidence="2">Belongs to the protein kinase superfamily. CAMK Ser/Thr protein kinase family.</text>
</comment>
<evidence type="ECO:0000256" key="9">
    <source>
        <dbReference type="ARBA" id="ARBA00022741"/>
    </source>
</evidence>
<protein>
    <recommendedName>
        <fullName evidence="4">non-specific serine/threonine protein kinase</fullName>
        <ecNumber evidence="4">2.7.11.1</ecNumber>
    </recommendedName>
</protein>
<dbReference type="GO" id="GO:0044732">
    <property type="term" value="C:mitotic spindle pole body"/>
    <property type="evidence" value="ECO:0007669"/>
    <property type="project" value="TreeGrafter"/>
</dbReference>
<feature type="compositionally biased region" description="Polar residues" evidence="17">
    <location>
        <begin position="563"/>
        <end position="578"/>
    </location>
</feature>
<feature type="compositionally biased region" description="Low complexity" evidence="17">
    <location>
        <begin position="441"/>
        <end position="457"/>
    </location>
</feature>
<comment type="subcellular location">
    <subcellularLocation>
        <location evidence="1">Nucleus</location>
    </subcellularLocation>
</comment>
<feature type="domain" description="Protein kinase" evidence="18">
    <location>
        <begin position="8"/>
        <end position="296"/>
    </location>
</feature>
<evidence type="ECO:0000256" key="7">
    <source>
        <dbReference type="ARBA" id="ARBA00022618"/>
    </source>
</evidence>
<comment type="similarity">
    <text evidence="3">Belongs to the protein kinase superfamily. NEK Ser/Thr protein kinase family. NIMA subfamily.</text>
</comment>
<reference evidence="19" key="1">
    <citation type="journal article" date="2020" name="Stud. Mycol.">
        <title>101 Dothideomycetes genomes: a test case for predicting lifestyles and emergence of pathogens.</title>
        <authorList>
            <person name="Haridas S."/>
            <person name="Albert R."/>
            <person name="Binder M."/>
            <person name="Bloem J."/>
            <person name="Labutti K."/>
            <person name="Salamov A."/>
            <person name="Andreopoulos B."/>
            <person name="Baker S."/>
            <person name="Barry K."/>
            <person name="Bills G."/>
            <person name="Bluhm B."/>
            <person name="Cannon C."/>
            <person name="Castanera R."/>
            <person name="Culley D."/>
            <person name="Daum C."/>
            <person name="Ezra D."/>
            <person name="Gonzalez J."/>
            <person name="Henrissat B."/>
            <person name="Kuo A."/>
            <person name="Liang C."/>
            <person name="Lipzen A."/>
            <person name="Lutzoni F."/>
            <person name="Magnuson J."/>
            <person name="Mondo S."/>
            <person name="Nolan M."/>
            <person name="Ohm R."/>
            <person name="Pangilinan J."/>
            <person name="Park H.-J."/>
            <person name="Ramirez L."/>
            <person name="Alfaro M."/>
            <person name="Sun H."/>
            <person name="Tritt A."/>
            <person name="Yoshinaga Y."/>
            <person name="Zwiers L.-H."/>
            <person name="Turgeon B."/>
            <person name="Goodwin S."/>
            <person name="Spatafora J."/>
            <person name="Crous P."/>
            <person name="Grigoriev I."/>
        </authorList>
    </citation>
    <scope>NUCLEOTIDE SEQUENCE</scope>
    <source>
        <strain evidence="19">CBS 113979</strain>
    </source>
</reference>
<dbReference type="GO" id="GO:0005737">
    <property type="term" value="C:cytoplasm"/>
    <property type="evidence" value="ECO:0007669"/>
    <property type="project" value="TreeGrafter"/>
</dbReference>
<keyword evidence="11 19" id="KW-0418">Kinase</keyword>
<dbReference type="SUPFAM" id="SSF56112">
    <property type="entry name" value="Protein kinase-like (PK-like)"/>
    <property type="match status" value="1"/>
</dbReference>
<dbReference type="GO" id="GO:0005524">
    <property type="term" value="F:ATP binding"/>
    <property type="evidence" value="ECO:0007669"/>
    <property type="project" value="UniProtKB-KW"/>
</dbReference>
<dbReference type="EMBL" id="ML977146">
    <property type="protein sequence ID" value="KAF1989179.1"/>
    <property type="molecule type" value="Genomic_DNA"/>
</dbReference>
<dbReference type="EC" id="2.7.11.1" evidence="4"/>
<name>A0A6G1H844_9PEZI</name>
<feature type="compositionally biased region" description="Acidic residues" evidence="17">
    <location>
        <begin position="579"/>
        <end position="592"/>
    </location>
</feature>
<evidence type="ECO:0000256" key="10">
    <source>
        <dbReference type="ARBA" id="ARBA00022776"/>
    </source>
</evidence>
<dbReference type="Gene3D" id="3.30.200.20">
    <property type="entry name" value="Phosphorylase Kinase, domain 1"/>
    <property type="match status" value="2"/>
</dbReference>
<keyword evidence="9" id="KW-0547">Nucleotide-binding</keyword>
<dbReference type="Proteomes" id="UP000800041">
    <property type="component" value="Unassembled WGS sequence"/>
</dbReference>
<evidence type="ECO:0000256" key="17">
    <source>
        <dbReference type="SAM" id="MobiDB-lite"/>
    </source>
</evidence>
<keyword evidence="10" id="KW-0498">Mitosis</keyword>
<dbReference type="InterPro" id="IPR008271">
    <property type="entry name" value="Ser/Thr_kinase_AS"/>
</dbReference>
<evidence type="ECO:0000256" key="1">
    <source>
        <dbReference type="ARBA" id="ARBA00004123"/>
    </source>
</evidence>
<keyword evidence="14" id="KW-0131">Cell cycle</keyword>
<sequence length="818" mass="89742">MASESEKYEVLEKIGHGSFGIIHKVRRKSDNHVLCRKEISYSRMSQKEREQLQAELSILKELRHPNIVAYYERHHDKVSQDLHLYMEYCGNGDLGQLIKRLRKQNQYAEEEFVWSVFAQIVGALYRCHYGENPPEPGKAGDVMKLGLETAGTSGGKRKNDFTILHRDLKPENIFLDATNAVKLGDFGLSKILQSHDFASTYVGTPFYMSPEICAAEKYGTFSDIWSLGCIIYELCAREPPFNAKTHWDLIQKIKAGRYPTLPPVYSPELMNVVEMCLQVRPDSRPSASQLINLPIVKLMRKEQEVVLLGKTLKKEKEVADKAMKAASAKAEMLEKNMRHEIDASVRREWELKARLEIDRQVKMEIETLQTRFEAEVARRVGMEVDARMSAIGVATNNPTSNPPLLAPTTITTNPNTHPPRSSTPTHERGSTIIIHPDALKSSFPPSDFPSESDMSSISASADDDFAADSPLMAKKRASRTPFTRAKTMFAAANENNVQASPMDVTMADPSPISNSLAGLSLSPRRTASGERTQDFGAQGAIRMRPNIFGLAGEKLAPAADRWQPQNISDIPASPTLSEQEFENDLSDYDPEEERSPSRTRKTAPTTAPADPFKVLSNATHLPAAIKKPRPSLGRQKTMPVKPGRQASAPGIFSQQSKEANGTSTKDFAMGGYAKSRPVSAVPIIAASPTRRTGVPQSPSRKNLPSGSKAGDSPSKKPSATSTLVATLANVAQGGKSEGLKSKKGNEELRQIAARNTVQGRTLVELAQARAGGLVRDSAIGNDEKSAAVKVLAAPVWDPVVEGDAMPSPFLRKGTKVIR</sequence>
<dbReference type="SMART" id="SM00220">
    <property type="entry name" value="S_TKc"/>
    <property type="match status" value="1"/>
</dbReference>
<keyword evidence="20" id="KW-1185">Reference proteome</keyword>
<keyword evidence="8" id="KW-0808">Transferase</keyword>
<keyword evidence="6" id="KW-0597">Phosphoprotein</keyword>
<dbReference type="GO" id="GO:0004674">
    <property type="term" value="F:protein serine/threonine kinase activity"/>
    <property type="evidence" value="ECO:0007669"/>
    <property type="project" value="UniProtKB-KW"/>
</dbReference>
<comment type="catalytic activity">
    <reaction evidence="15">
        <text>L-threonyl-[protein] + ATP = O-phospho-L-threonyl-[protein] + ADP + H(+)</text>
        <dbReference type="Rhea" id="RHEA:46608"/>
        <dbReference type="Rhea" id="RHEA-COMP:11060"/>
        <dbReference type="Rhea" id="RHEA-COMP:11605"/>
        <dbReference type="ChEBI" id="CHEBI:15378"/>
        <dbReference type="ChEBI" id="CHEBI:30013"/>
        <dbReference type="ChEBI" id="CHEBI:30616"/>
        <dbReference type="ChEBI" id="CHEBI:61977"/>
        <dbReference type="ChEBI" id="CHEBI:456216"/>
        <dbReference type="EC" id="2.7.11.1"/>
    </reaction>
</comment>
<dbReference type="Gene3D" id="1.10.510.10">
    <property type="entry name" value="Transferase(Phosphotransferase) domain 1"/>
    <property type="match status" value="1"/>
</dbReference>
<evidence type="ECO:0000256" key="11">
    <source>
        <dbReference type="ARBA" id="ARBA00022777"/>
    </source>
</evidence>
<evidence type="ECO:0000256" key="5">
    <source>
        <dbReference type="ARBA" id="ARBA00022527"/>
    </source>
</evidence>
<dbReference type="PANTHER" id="PTHR43671:SF13">
    <property type="entry name" value="SERINE_THREONINE-PROTEIN KINASE NEK2"/>
    <property type="match status" value="1"/>
</dbReference>
<evidence type="ECO:0000256" key="16">
    <source>
        <dbReference type="ARBA" id="ARBA00048679"/>
    </source>
</evidence>
<dbReference type="CDD" id="cd08217">
    <property type="entry name" value="STKc_Nek2"/>
    <property type="match status" value="1"/>
</dbReference>
<evidence type="ECO:0000256" key="6">
    <source>
        <dbReference type="ARBA" id="ARBA00022553"/>
    </source>
</evidence>
<dbReference type="InterPro" id="IPR050660">
    <property type="entry name" value="NEK_Ser/Thr_kinase"/>
</dbReference>
<keyword evidence="7" id="KW-0132">Cell division</keyword>
<dbReference type="InterPro" id="IPR000719">
    <property type="entry name" value="Prot_kinase_dom"/>
</dbReference>
<dbReference type="OrthoDB" id="10250725at2759"/>
<evidence type="ECO:0000256" key="13">
    <source>
        <dbReference type="ARBA" id="ARBA00023242"/>
    </source>
</evidence>
<dbReference type="Pfam" id="PF00069">
    <property type="entry name" value="Pkinase"/>
    <property type="match status" value="2"/>
</dbReference>
<feature type="region of interest" description="Disordered" evidence="17">
    <location>
        <begin position="509"/>
        <end position="540"/>
    </location>
</feature>
<feature type="compositionally biased region" description="Polar residues" evidence="17">
    <location>
        <begin position="694"/>
        <end position="705"/>
    </location>
</feature>
<dbReference type="PROSITE" id="PS50011">
    <property type="entry name" value="PROTEIN_KINASE_DOM"/>
    <property type="match status" value="1"/>
</dbReference>
<feature type="region of interest" description="Disordered" evidence="17">
    <location>
        <begin position="409"/>
        <end position="428"/>
    </location>
</feature>
<dbReference type="PROSITE" id="PS00108">
    <property type="entry name" value="PROTEIN_KINASE_ST"/>
    <property type="match status" value="1"/>
</dbReference>
<keyword evidence="13" id="KW-0539">Nucleus</keyword>
<feature type="region of interest" description="Disordered" evidence="17">
    <location>
        <begin position="687"/>
        <end position="720"/>
    </location>
</feature>
<comment type="catalytic activity">
    <reaction evidence="16">
        <text>L-seryl-[protein] + ATP = O-phospho-L-seryl-[protein] + ADP + H(+)</text>
        <dbReference type="Rhea" id="RHEA:17989"/>
        <dbReference type="Rhea" id="RHEA-COMP:9863"/>
        <dbReference type="Rhea" id="RHEA-COMP:11604"/>
        <dbReference type="ChEBI" id="CHEBI:15378"/>
        <dbReference type="ChEBI" id="CHEBI:29999"/>
        <dbReference type="ChEBI" id="CHEBI:30616"/>
        <dbReference type="ChEBI" id="CHEBI:83421"/>
        <dbReference type="ChEBI" id="CHEBI:456216"/>
        <dbReference type="EC" id="2.7.11.1"/>
    </reaction>
</comment>
<evidence type="ECO:0000259" key="18">
    <source>
        <dbReference type="PROSITE" id="PS50011"/>
    </source>
</evidence>
<keyword evidence="12" id="KW-0067">ATP-binding</keyword>
<evidence type="ECO:0000256" key="15">
    <source>
        <dbReference type="ARBA" id="ARBA00047899"/>
    </source>
</evidence>